<dbReference type="Pfam" id="PF20684">
    <property type="entry name" value="Fung_rhodopsin"/>
    <property type="match status" value="1"/>
</dbReference>
<keyword evidence="3 6" id="KW-1133">Transmembrane helix</keyword>
<dbReference type="InterPro" id="IPR052337">
    <property type="entry name" value="SAT4-like"/>
</dbReference>
<keyword evidence="2 6" id="KW-0812">Transmembrane</keyword>
<evidence type="ECO:0000256" key="5">
    <source>
        <dbReference type="ARBA" id="ARBA00038359"/>
    </source>
</evidence>
<feature type="transmembrane region" description="Helical" evidence="6">
    <location>
        <begin position="191"/>
        <end position="213"/>
    </location>
</feature>
<evidence type="ECO:0000256" key="2">
    <source>
        <dbReference type="ARBA" id="ARBA00022692"/>
    </source>
</evidence>
<feature type="domain" description="Rhodopsin" evidence="7">
    <location>
        <begin position="38"/>
        <end position="285"/>
    </location>
</feature>
<dbReference type="GO" id="GO:0016020">
    <property type="term" value="C:membrane"/>
    <property type="evidence" value="ECO:0007669"/>
    <property type="project" value="UniProtKB-SubCell"/>
</dbReference>
<evidence type="ECO:0000256" key="1">
    <source>
        <dbReference type="ARBA" id="ARBA00004141"/>
    </source>
</evidence>
<dbReference type="PANTHER" id="PTHR33048:SF146">
    <property type="entry name" value="INTEGRAL MEMBRANE PROTEIN"/>
    <property type="match status" value="1"/>
</dbReference>
<dbReference type="Proteomes" id="UP000596902">
    <property type="component" value="Unassembled WGS sequence"/>
</dbReference>
<dbReference type="EMBL" id="JAAABM010000002">
    <property type="protein sequence ID" value="KAF7680746.1"/>
    <property type="molecule type" value="Genomic_DNA"/>
</dbReference>
<protein>
    <recommendedName>
        <fullName evidence="7">Rhodopsin domain-containing protein</fullName>
    </recommendedName>
</protein>
<dbReference type="InterPro" id="IPR049326">
    <property type="entry name" value="Rhodopsin_dom_fungi"/>
</dbReference>
<proteinExistence type="inferred from homology"/>
<sequence length="375" mass="42086">MLSEEYAKSQYQEMISESQLSGVVYSMIILASLFVLARSGVQVCMRRKPEAQDFLLYAAFILFLATTICYLVIFSKVFMIARVSVGVLEPGSTFQADMITYVRMMFVTTTLFWISLWLVKLSFLSLYRKLLEGLPIVYMRLWSAVLVFCVITLIGCIVSYTTSCPDFGAAMSRGHCPLGPRTTRGSLASLYTAYAVDMLSDLMIMALPIKLVWNLQMVRVQKVAVIALFASGIVCMAFATLRVVQIGIKSENSTAPSPTWLALWTIVENAIAICIGCCPAFAILYRSSHTPHISYDTNGYVRHNQSQSSTNGNHRETIKMNSMKVGAGRERELRHDTFWNDTRSSQEELATDNETIVVTTTLQQDDHDLNRKRTT</sequence>
<evidence type="ECO:0000259" key="7">
    <source>
        <dbReference type="Pfam" id="PF20684"/>
    </source>
</evidence>
<dbReference type="PANTHER" id="PTHR33048">
    <property type="entry name" value="PTH11-LIKE INTEGRAL MEMBRANE PROTEIN (AFU_ORTHOLOGUE AFUA_5G11245)"/>
    <property type="match status" value="1"/>
</dbReference>
<keyword evidence="4 6" id="KW-0472">Membrane</keyword>
<gene>
    <name evidence="8" type="ORF">GT037_002397</name>
</gene>
<dbReference type="AlphaFoldDB" id="A0A8H7EJ30"/>
<feature type="transmembrane region" description="Helical" evidence="6">
    <location>
        <begin position="20"/>
        <end position="41"/>
    </location>
</feature>
<comment type="caution">
    <text evidence="8">The sequence shown here is derived from an EMBL/GenBank/DDBJ whole genome shotgun (WGS) entry which is preliminary data.</text>
</comment>
<organism evidence="8 9">
    <name type="scientific">Alternaria burnsii</name>
    <dbReference type="NCBI Taxonomy" id="1187904"/>
    <lineage>
        <taxon>Eukaryota</taxon>
        <taxon>Fungi</taxon>
        <taxon>Dikarya</taxon>
        <taxon>Ascomycota</taxon>
        <taxon>Pezizomycotina</taxon>
        <taxon>Dothideomycetes</taxon>
        <taxon>Pleosporomycetidae</taxon>
        <taxon>Pleosporales</taxon>
        <taxon>Pleosporineae</taxon>
        <taxon>Pleosporaceae</taxon>
        <taxon>Alternaria</taxon>
        <taxon>Alternaria sect. Alternaria</taxon>
    </lineage>
</organism>
<evidence type="ECO:0000256" key="4">
    <source>
        <dbReference type="ARBA" id="ARBA00023136"/>
    </source>
</evidence>
<feature type="transmembrane region" description="Helical" evidence="6">
    <location>
        <begin position="53"/>
        <end position="78"/>
    </location>
</feature>
<feature type="transmembrane region" description="Helical" evidence="6">
    <location>
        <begin position="140"/>
        <end position="161"/>
    </location>
</feature>
<evidence type="ECO:0000313" key="8">
    <source>
        <dbReference type="EMBL" id="KAF7680746.1"/>
    </source>
</evidence>
<dbReference type="RefSeq" id="XP_038790736.1">
    <property type="nucleotide sequence ID" value="XM_038927444.1"/>
</dbReference>
<name>A0A8H7EJ30_9PLEO</name>
<comment type="similarity">
    <text evidence="5">Belongs to the SAT4 family.</text>
</comment>
<feature type="transmembrane region" description="Helical" evidence="6">
    <location>
        <begin position="260"/>
        <end position="285"/>
    </location>
</feature>
<evidence type="ECO:0000313" key="9">
    <source>
        <dbReference type="Proteomes" id="UP000596902"/>
    </source>
</evidence>
<reference evidence="8" key="2">
    <citation type="submission" date="2020-08" db="EMBL/GenBank/DDBJ databases">
        <title>Draft Genome Sequence of Cumin Blight Pathogen Alternaria burnsii.</title>
        <authorList>
            <person name="Feng Z."/>
        </authorList>
    </citation>
    <scope>NUCLEOTIDE SEQUENCE</scope>
    <source>
        <strain evidence="8">CBS107.38</strain>
    </source>
</reference>
<reference evidence="8" key="1">
    <citation type="submission" date="2020-01" db="EMBL/GenBank/DDBJ databases">
        <authorList>
            <person name="Feng Z.H.Z."/>
        </authorList>
    </citation>
    <scope>NUCLEOTIDE SEQUENCE</scope>
    <source>
        <strain evidence="8">CBS107.38</strain>
    </source>
</reference>
<keyword evidence="9" id="KW-1185">Reference proteome</keyword>
<feature type="transmembrane region" description="Helical" evidence="6">
    <location>
        <begin position="225"/>
        <end position="248"/>
    </location>
</feature>
<evidence type="ECO:0000256" key="3">
    <source>
        <dbReference type="ARBA" id="ARBA00022989"/>
    </source>
</evidence>
<feature type="transmembrane region" description="Helical" evidence="6">
    <location>
        <begin position="98"/>
        <end position="119"/>
    </location>
</feature>
<dbReference type="GeneID" id="62200622"/>
<comment type="subcellular location">
    <subcellularLocation>
        <location evidence="1">Membrane</location>
        <topology evidence="1">Multi-pass membrane protein</topology>
    </subcellularLocation>
</comment>
<evidence type="ECO:0000256" key="6">
    <source>
        <dbReference type="SAM" id="Phobius"/>
    </source>
</evidence>
<accession>A0A8H7EJ30</accession>